<accession>A0A9J5WZT5</accession>
<evidence type="ECO:0000313" key="2">
    <source>
        <dbReference type="Proteomes" id="UP000824120"/>
    </source>
</evidence>
<comment type="caution">
    <text evidence="1">The sequence shown here is derived from an EMBL/GenBank/DDBJ whole genome shotgun (WGS) entry which is preliminary data.</text>
</comment>
<dbReference type="Proteomes" id="UP000824120">
    <property type="component" value="Chromosome 10"/>
</dbReference>
<protein>
    <submittedName>
        <fullName evidence="1">Uncharacterized protein</fullName>
    </submittedName>
</protein>
<sequence length="85" mass="10571">MYTNLSFHQWEPFGIVSRDRRYARRSAIWFVSAPFSFYLQHLRILDHWHTRTKGEDKTFWRLTEWVRRFSDLHFFILVAVFVPFC</sequence>
<name>A0A9J5WZT5_SOLCO</name>
<reference evidence="1 2" key="1">
    <citation type="submission" date="2020-09" db="EMBL/GenBank/DDBJ databases">
        <title>De no assembly of potato wild relative species, Solanum commersonii.</title>
        <authorList>
            <person name="Cho K."/>
        </authorList>
    </citation>
    <scope>NUCLEOTIDE SEQUENCE [LARGE SCALE GENOMIC DNA]</scope>
    <source>
        <strain evidence="1">LZ3.2</strain>
        <tissue evidence="1">Leaf</tissue>
    </source>
</reference>
<dbReference type="AlphaFoldDB" id="A0A9J5WZT5"/>
<keyword evidence="2" id="KW-1185">Reference proteome</keyword>
<proteinExistence type="predicted"/>
<gene>
    <name evidence="1" type="ORF">H5410_051129</name>
</gene>
<organism evidence="1 2">
    <name type="scientific">Solanum commersonii</name>
    <name type="common">Commerson's wild potato</name>
    <name type="synonym">Commerson's nightshade</name>
    <dbReference type="NCBI Taxonomy" id="4109"/>
    <lineage>
        <taxon>Eukaryota</taxon>
        <taxon>Viridiplantae</taxon>
        <taxon>Streptophyta</taxon>
        <taxon>Embryophyta</taxon>
        <taxon>Tracheophyta</taxon>
        <taxon>Spermatophyta</taxon>
        <taxon>Magnoliopsida</taxon>
        <taxon>eudicotyledons</taxon>
        <taxon>Gunneridae</taxon>
        <taxon>Pentapetalae</taxon>
        <taxon>asterids</taxon>
        <taxon>lamiids</taxon>
        <taxon>Solanales</taxon>
        <taxon>Solanaceae</taxon>
        <taxon>Solanoideae</taxon>
        <taxon>Solaneae</taxon>
        <taxon>Solanum</taxon>
    </lineage>
</organism>
<evidence type="ECO:0000313" key="1">
    <source>
        <dbReference type="EMBL" id="KAG5580502.1"/>
    </source>
</evidence>
<dbReference type="EMBL" id="JACXVP010000010">
    <property type="protein sequence ID" value="KAG5580502.1"/>
    <property type="molecule type" value="Genomic_DNA"/>
</dbReference>